<dbReference type="EMBL" id="JABSTR010000001">
    <property type="protein sequence ID" value="KAH9359573.1"/>
    <property type="molecule type" value="Genomic_DNA"/>
</dbReference>
<sequence length="135" mass="15605">MSFRFETVELHTTSEEFADFLATFWTDSAIVLHWMFGDTSGWETFVRNQVIDIQQLKRGCLWWHCMSAHKGDDLLTRGYPALSLTRKTIWWTGPLWLVRPEEDWSNAIFELVPASDLSPELAYVCPAGVVRVPEP</sequence>
<evidence type="ECO:0000313" key="1">
    <source>
        <dbReference type="EMBL" id="KAH9359573.1"/>
    </source>
</evidence>
<dbReference type="PANTHER" id="PTHR22955:SF66">
    <property type="entry name" value="INTEGRASE CATALYTIC DOMAIN-CONTAINING PROTEIN"/>
    <property type="match status" value="1"/>
</dbReference>
<name>A0A9J6F9F8_HAELO</name>
<reference evidence="1 2" key="1">
    <citation type="journal article" date="2020" name="Cell">
        <title>Large-Scale Comparative Analyses of Tick Genomes Elucidate Their Genetic Diversity and Vector Capacities.</title>
        <authorList>
            <consortium name="Tick Genome and Microbiome Consortium (TIGMIC)"/>
            <person name="Jia N."/>
            <person name="Wang J."/>
            <person name="Shi W."/>
            <person name="Du L."/>
            <person name="Sun Y."/>
            <person name="Zhan W."/>
            <person name="Jiang J.F."/>
            <person name="Wang Q."/>
            <person name="Zhang B."/>
            <person name="Ji P."/>
            <person name="Bell-Sakyi L."/>
            <person name="Cui X.M."/>
            <person name="Yuan T.T."/>
            <person name="Jiang B.G."/>
            <person name="Yang W.F."/>
            <person name="Lam T.T."/>
            <person name="Chang Q.C."/>
            <person name="Ding S.J."/>
            <person name="Wang X.J."/>
            <person name="Zhu J.G."/>
            <person name="Ruan X.D."/>
            <person name="Zhao L."/>
            <person name="Wei J.T."/>
            <person name="Ye R.Z."/>
            <person name="Que T.C."/>
            <person name="Du C.H."/>
            <person name="Zhou Y.H."/>
            <person name="Cheng J.X."/>
            <person name="Dai P.F."/>
            <person name="Guo W.B."/>
            <person name="Han X.H."/>
            <person name="Huang E.J."/>
            <person name="Li L.F."/>
            <person name="Wei W."/>
            <person name="Gao Y.C."/>
            <person name="Liu J.Z."/>
            <person name="Shao H.Z."/>
            <person name="Wang X."/>
            <person name="Wang C.C."/>
            <person name="Yang T.C."/>
            <person name="Huo Q.B."/>
            <person name="Li W."/>
            <person name="Chen H.Y."/>
            <person name="Chen S.E."/>
            <person name="Zhou L.G."/>
            <person name="Ni X.B."/>
            <person name="Tian J.H."/>
            <person name="Sheng Y."/>
            <person name="Liu T."/>
            <person name="Pan Y.S."/>
            <person name="Xia L.Y."/>
            <person name="Li J."/>
            <person name="Zhao F."/>
            <person name="Cao W.C."/>
        </authorList>
    </citation>
    <scope>NUCLEOTIDE SEQUENCE [LARGE SCALE GENOMIC DNA]</scope>
    <source>
        <strain evidence="1">HaeL-2018</strain>
    </source>
</reference>
<comment type="caution">
    <text evidence="1">The sequence shown here is derived from an EMBL/GenBank/DDBJ whole genome shotgun (WGS) entry which is preliminary data.</text>
</comment>
<evidence type="ECO:0000313" key="2">
    <source>
        <dbReference type="Proteomes" id="UP000821853"/>
    </source>
</evidence>
<dbReference type="OrthoDB" id="416987at2759"/>
<dbReference type="AlphaFoldDB" id="A0A9J6F9F8"/>
<gene>
    <name evidence="1" type="ORF">HPB48_014385</name>
</gene>
<keyword evidence="2" id="KW-1185">Reference proteome</keyword>
<dbReference type="PANTHER" id="PTHR22955">
    <property type="entry name" value="RETROTRANSPOSON"/>
    <property type="match status" value="1"/>
</dbReference>
<protein>
    <submittedName>
        <fullName evidence="1">Uncharacterized protein</fullName>
    </submittedName>
</protein>
<dbReference type="VEuPathDB" id="VectorBase:HLOH_062705"/>
<proteinExistence type="predicted"/>
<organism evidence="1 2">
    <name type="scientific">Haemaphysalis longicornis</name>
    <name type="common">Bush tick</name>
    <dbReference type="NCBI Taxonomy" id="44386"/>
    <lineage>
        <taxon>Eukaryota</taxon>
        <taxon>Metazoa</taxon>
        <taxon>Ecdysozoa</taxon>
        <taxon>Arthropoda</taxon>
        <taxon>Chelicerata</taxon>
        <taxon>Arachnida</taxon>
        <taxon>Acari</taxon>
        <taxon>Parasitiformes</taxon>
        <taxon>Ixodida</taxon>
        <taxon>Ixodoidea</taxon>
        <taxon>Ixodidae</taxon>
        <taxon>Haemaphysalinae</taxon>
        <taxon>Haemaphysalis</taxon>
    </lineage>
</organism>
<dbReference type="Proteomes" id="UP000821853">
    <property type="component" value="Chromosome 1"/>
</dbReference>
<accession>A0A9J6F9F8</accession>